<gene>
    <name evidence="1" type="ORF">Xkoz_03745</name>
</gene>
<dbReference type="Proteomes" id="UP000221101">
    <property type="component" value="Unassembled WGS sequence"/>
</dbReference>
<comment type="caution">
    <text evidence="1">The sequence shown here is derived from an EMBL/GenBank/DDBJ whole genome shotgun (WGS) entry which is preliminary data.</text>
</comment>
<dbReference type="AlphaFoldDB" id="A0A2D0KXH1"/>
<name>A0A2D0KXH1_9GAMM</name>
<dbReference type="OrthoDB" id="6446968at2"/>
<organism evidence="1 2">
    <name type="scientific">Xenorhabdus kozodoii</name>
    <dbReference type="NCBI Taxonomy" id="351676"/>
    <lineage>
        <taxon>Bacteria</taxon>
        <taxon>Pseudomonadati</taxon>
        <taxon>Pseudomonadota</taxon>
        <taxon>Gammaproteobacteria</taxon>
        <taxon>Enterobacterales</taxon>
        <taxon>Morganellaceae</taxon>
        <taxon>Xenorhabdus</taxon>
    </lineage>
</organism>
<proteinExistence type="predicted"/>
<dbReference type="NCBIfam" id="TIGR01563">
    <property type="entry name" value="gp16_SPP1"/>
    <property type="match status" value="1"/>
</dbReference>
<accession>A0A2D0KXH1</accession>
<evidence type="ECO:0000313" key="2">
    <source>
        <dbReference type="Proteomes" id="UP000221101"/>
    </source>
</evidence>
<dbReference type="InterPro" id="IPR038666">
    <property type="entry name" value="SSP1_head-tail_sf"/>
</dbReference>
<dbReference type="EMBL" id="NJCX01000051">
    <property type="protein sequence ID" value="PHM68133.1"/>
    <property type="molecule type" value="Genomic_DNA"/>
</dbReference>
<evidence type="ECO:0000313" key="1">
    <source>
        <dbReference type="EMBL" id="PHM68133.1"/>
    </source>
</evidence>
<dbReference type="RefSeq" id="WP_099143445.1">
    <property type="nucleotide sequence ID" value="NZ_CAWNOR010000088.1"/>
</dbReference>
<keyword evidence="2" id="KW-1185">Reference proteome</keyword>
<dbReference type="Gene3D" id="2.40.10.270">
    <property type="entry name" value="Bacteriophage SPP1 head-tail adaptor protein"/>
    <property type="match status" value="1"/>
</dbReference>
<dbReference type="InterPro" id="IPR008767">
    <property type="entry name" value="Phage_SPP1_head-tail_adaptor"/>
</dbReference>
<protein>
    <submittedName>
        <fullName evidence="1">Head-tail adaptor protein</fullName>
    </submittedName>
</protein>
<reference evidence="1 2" key="1">
    <citation type="journal article" date="2017" name="Nat. Microbiol.">
        <title>Natural product diversity associated with the nematode symbionts Photorhabdus and Xenorhabdus.</title>
        <authorList>
            <person name="Tobias N.J."/>
            <person name="Wolff H."/>
            <person name="Djahanschiri B."/>
            <person name="Grundmann F."/>
            <person name="Kronenwerth M."/>
            <person name="Shi Y.M."/>
            <person name="Simonyi S."/>
            <person name="Grun P."/>
            <person name="Shapiro-Ilan D."/>
            <person name="Pidot S.J."/>
            <person name="Stinear T.P."/>
            <person name="Ebersberger I."/>
            <person name="Bode H.B."/>
        </authorList>
    </citation>
    <scope>NUCLEOTIDE SEQUENCE [LARGE SCALE GENOMIC DNA]</scope>
    <source>
        <strain evidence="1 2">DSM 17907</strain>
    </source>
</reference>
<dbReference type="Pfam" id="PF05521">
    <property type="entry name" value="Phage_HCP"/>
    <property type="match status" value="1"/>
</dbReference>
<sequence>MLINEINKRIKLFRPMIERDALGAETLTLHYVATVWAKAEAMSNRKIRTADQQQVIETYHFTLRPRSDVDVGWLVTYQKRNFTVRAVDRNHADRLIITAEADNRHDRA</sequence>